<dbReference type="CDD" id="cd02440">
    <property type="entry name" value="AdoMet_MTases"/>
    <property type="match status" value="1"/>
</dbReference>
<keyword evidence="1 3" id="KW-0489">Methyltransferase</keyword>
<reference evidence="3" key="2">
    <citation type="submission" date="2021-04" db="EMBL/GenBank/DDBJ databases">
        <authorList>
            <person name="Gilroy R."/>
        </authorList>
    </citation>
    <scope>NUCLEOTIDE SEQUENCE</scope>
    <source>
        <strain evidence="3">5134</strain>
    </source>
</reference>
<reference evidence="3" key="1">
    <citation type="journal article" date="2021" name="PeerJ">
        <title>Extensive microbial diversity within the chicken gut microbiome revealed by metagenomics and culture.</title>
        <authorList>
            <person name="Gilroy R."/>
            <person name="Ravi A."/>
            <person name="Getino M."/>
            <person name="Pursley I."/>
            <person name="Horton D.L."/>
            <person name="Alikhan N.F."/>
            <person name="Baker D."/>
            <person name="Gharbi K."/>
            <person name="Hall N."/>
            <person name="Watson M."/>
            <person name="Adriaenssens E.M."/>
            <person name="Foster-Nyarko E."/>
            <person name="Jarju S."/>
            <person name="Secka A."/>
            <person name="Antonio M."/>
            <person name="Oren A."/>
            <person name="Chaudhuri R.R."/>
            <person name="La Ragione R."/>
            <person name="Hildebrand F."/>
            <person name="Pallen M.J."/>
        </authorList>
    </citation>
    <scope>NUCLEOTIDE SEQUENCE</scope>
    <source>
        <strain evidence="3">5134</strain>
    </source>
</reference>
<dbReference type="InterPro" id="IPR029063">
    <property type="entry name" value="SAM-dependent_MTases_sf"/>
</dbReference>
<dbReference type="GO" id="GO:0031167">
    <property type="term" value="P:rRNA methylation"/>
    <property type="evidence" value="ECO:0007669"/>
    <property type="project" value="InterPro"/>
</dbReference>
<dbReference type="Pfam" id="PF03602">
    <property type="entry name" value="Cons_hypoth95"/>
    <property type="match status" value="1"/>
</dbReference>
<organism evidence="3 4">
    <name type="scientific">Candidatus Alistipes intestinigallinarum</name>
    <dbReference type="NCBI Taxonomy" id="2838440"/>
    <lineage>
        <taxon>Bacteria</taxon>
        <taxon>Pseudomonadati</taxon>
        <taxon>Bacteroidota</taxon>
        <taxon>Bacteroidia</taxon>
        <taxon>Bacteroidales</taxon>
        <taxon>Rikenellaceae</taxon>
        <taxon>Alistipes</taxon>
    </lineage>
</organism>
<dbReference type="PANTHER" id="PTHR43542:SF1">
    <property type="entry name" value="METHYLTRANSFERASE"/>
    <property type="match status" value="1"/>
</dbReference>
<accession>A0A9D1Z1P2</accession>
<name>A0A9D1Z1P2_9BACT</name>
<evidence type="ECO:0000256" key="2">
    <source>
        <dbReference type="ARBA" id="ARBA00022679"/>
    </source>
</evidence>
<gene>
    <name evidence="3" type="ORF">H9828_07455</name>
</gene>
<evidence type="ECO:0000313" key="4">
    <source>
        <dbReference type="Proteomes" id="UP000886844"/>
    </source>
</evidence>
<dbReference type="GO" id="GO:0008168">
    <property type="term" value="F:methyltransferase activity"/>
    <property type="evidence" value="ECO:0007669"/>
    <property type="project" value="UniProtKB-KW"/>
</dbReference>
<evidence type="ECO:0000313" key="3">
    <source>
        <dbReference type="EMBL" id="HIY69238.1"/>
    </source>
</evidence>
<keyword evidence="2" id="KW-0808">Transferase</keyword>
<dbReference type="AlphaFoldDB" id="A0A9D1Z1P2"/>
<dbReference type="EMBL" id="DXDA01000060">
    <property type="protein sequence ID" value="HIY69238.1"/>
    <property type="molecule type" value="Genomic_DNA"/>
</dbReference>
<dbReference type="PIRSF" id="PIRSF004553">
    <property type="entry name" value="CHP00095"/>
    <property type="match status" value="1"/>
</dbReference>
<dbReference type="InterPro" id="IPR004398">
    <property type="entry name" value="RNA_MeTrfase_RsmD"/>
</dbReference>
<protein>
    <submittedName>
        <fullName evidence="3">RsmD family RNA methyltransferase</fullName>
    </submittedName>
</protein>
<sequence length="181" mass="20825">MRIISGKYKGRAINPPRNLRARPTTDFAKENLFNVLNNLVDFEECDVLDLFAGTGSISYEFASRGARSVTSVEINPVHYDFIRQTARQLGIENLHPVKANVFLYLKSCNKQFDVIFSDAPYDLEGSESVIREVLDRKLLRPEGLLIFEHSKKMDFAAYPEFWQLRSYGSVQFSFFRLNPDS</sequence>
<comment type="caution">
    <text evidence="3">The sequence shown here is derived from an EMBL/GenBank/DDBJ whole genome shotgun (WGS) entry which is preliminary data.</text>
</comment>
<dbReference type="Proteomes" id="UP000886844">
    <property type="component" value="Unassembled WGS sequence"/>
</dbReference>
<evidence type="ECO:0000256" key="1">
    <source>
        <dbReference type="ARBA" id="ARBA00022603"/>
    </source>
</evidence>
<dbReference type="PANTHER" id="PTHR43542">
    <property type="entry name" value="METHYLTRANSFERASE"/>
    <property type="match status" value="1"/>
</dbReference>
<proteinExistence type="predicted"/>
<dbReference type="SUPFAM" id="SSF53335">
    <property type="entry name" value="S-adenosyl-L-methionine-dependent methyltransferases"/>
    <property type="match status" value="1"/>
</dbReference>
<dbReference type="Gene3D" id="3.40.50.150">
    <property type="entry name" value="Vaccinia Virus protein VP39"/>
    <property type="match status" value="1"/>
</dbReference>